<keyword evidence="2" id="KW-1185">Reference proteome</keyword>
<name>A0A6J7ZUL9_MYTCO</name>
<evidence type="ECO:0008006" key="3">
    <source>
        <dbReference type="Google" id="ProtNLM"/>
    </source>
</evidence>
<reference evidence="1 2" key="1">
    <citation type="submission" date="2020-06" db="EMBL/GenBank/DDBJ databases">
        <authorList>
            <person name="Li R."/>
            <person name="Bekaert M."/>
        </authorList>
    </citation>
    <scope>NUCLEOTIDE SEQUENCE [LARGE SCALE GENOMIC DNA]</scope>
    <source>
        <strain evidence="2">wild</strain>
    </source>
</reference>
<organism evidence="1 2">
    <name type="scientific">Mytilus coruscus</name>
    <name type="common">Sea mussel</name>
    <dbReference type="NCBI Taxonomy" id="42192"/>
    <lineage>
        <taxon>Eukaryota</taxon>
        <taxon>Metazoa</taxon>
        <taxon>Spiralia</taxon>
        <taxon>Lophotrochozoa</taxon>
        <taxon>Mollusca</taxon>
        <taxon>Bivalvia</taxon>
        <taxon>Autobranchia</taxon>
        <taxon>Pteriomorphia</taxon>
        <taxon>Mytilida</taxon>
        <taxon>Mytiloidea</taxon>
        <taxon>Mytilidae</taxon>
        <taxon>Mytilinae</taxon>
        <taxon>Mytilus</taxon>
    </lineage>
</organism>
<dbReference type="EMBL" id="CACVKT020000099">
    <property type="protein sequence ID" value="CAC5355888.1"/>
    <property type="molecule type" value="Genomic_DNA"/>
</dbReference>
<dbReference type="AlphaFoldDB" id="A0A6J7ZUL9"/>
<dbReference type="OrthoDB" id="6131042at2759"/>
<protein>
    <recommendedName>
        <fullName evidence="3">GIY-YIG domain-containing protein</fullName>
    </recommendedName>
</protein>
<gene>
    <name evidence="1" type="ORF">MCOR_348</name>
</gene>
<dbReference type="InterPro" id="IPR035901">
    <property type="entry name" value="GIY-YIG_endonuc_sf"/>
</dbReference>
<evidence type="ECO:0000313" key="1">
    <source>
        <dbReference type="EMBL" id="CAC5355888.1"/>
    </source>
</evidence>
<dbReference type="Proteomes" id="UP000507470">
    <property type="component" value="Unassembled WGS sequence"/>
</dbReference>
<evidence type="ECO:0000313" key="2">
    <source>
        <dbReference type="Proteomes" id="UP000507470"/>
    </source>
</evidence>
<accession>A0A6J7ZUL9</accession>
<sequence length="167" mass="19790">MILIVIYLKWRKANFPDHYSEDKPDLENDSVNEKIQLQNRTGEHLEDFWGSFKSYLKDILDDRSEDKRRRYHEREEKELKNTIKCKKCNKQYVGQTGNTLVERFYGHTTDKRNGNQYKPVFEHFTNNDHNMKDVTITGIKTTVANVRLRTEEAYIQFLNTQAPSVGA</sequence>
<proteinExistence type="predicted"/>
<dbReference type="Gene3D" id="3.40.1440.10">
    <property type="entry name" value="GIY-YIG endonuclease"/>
    <property type="match status" value="1"/>
</dbReference>